<keyword evidence="1" id="KW-0812">Transmembrane</keyword>
<gene>
    <name evidence="2" type="ORF">B0H16DRAFT_1459625</name>
</gene>
<evidence type="ECO:0000313" key="2">
    <source>
        <dbReference type="EMBL" id="KAJ7752903.1"/>
    </source>
</evidence>
<dbReference type="Proteomes" id="UP001215598">
    <property type="component" value="Unassembled WGS sequence"/>
</dbReference>
<name>A0AAD7J156_9AGAR</name>
<accession>A0AAD7J156</accession>
<dbReference type="InterPro" id="IPR036770">
    <property type="entry name" value="Ankyrin_rpt-contain_sf"/>
</dbReference>
<evidence type="ECO:0000313" key="3">
    <source>
        <dbReference type="Proteomes" id="UP001215598"/>
    </source>
</evidence>
<dbReference type="AlphaFoldDB" id="A0AAD7J156"/>
<comment type="caution">
    <text evidence="2">The sequence shown here is derived from an EMBL/GenBank/DDBJ whole genome shotgun (WGS) entry which is preliminary data.</text>
</comment>
<dbReference type="EMBL" id="JARKIB010000057">
    <property type="protein sequence ID" value="KAJ7752903.1"/>
    <property type="molecule type" value="Genomic_DNA"/>
</dbReference>
<sequence>MLKEHFEELQPELVLLIAPYLPVAALNVLVLTCRRLREILQAELESRITPELAKDLLLWASDSKPHIVKKMLAPRIRCTQAQKNTEIALLLLEAGANPAAEWDQMEYQPLHLAVGNKDLKMMRITAPLVSRRQTLQQFARAFTKREKVALRFQSKCADHEFDSRRTTFSKVFAPGNLTNILSLSFLQWGVFLGSADSASLGWTVHRPNNPDVPT</sequence>
<organism evidence="2 3">
    <name type="scientific">Mycena metata</name>
    <dbReference type="NCBI Taxonomy" id="1033252"/>
    <lineage>
        <taxon>Eukaryota</taxon>
        <taxon>Fungi</taxon>
        <taxon>Dikarya</taxon>
        <taxon>Basidiomycota</taxon>
        <taxon>Agaricomycotina</taxon>
        <taxon>Agaricomycetes</taxon>
        <taxon>Agaricomycetidae</taxon>
        <taxon>Agaricales</taxon>
        <taxon>Marasmiineae</taxon>
        <taxon>Mycenaceae</taxon>
        <taxon>Mycena</taxon>
    </lineage>
</organism>
<keyword evidence="1" id="KW-1133">Transmembrane helix</keyword>
<reference evidence="2" key="1">
    <citation type="submission" date="2023-03" db="EMBL/GenBank/DDBJ databases">
        <title>Massive genome expansion in bonnet fungi (Mycena s.s.) driven by repeated elements and novel gene families across ecological guilds.</title>
        <authorList>
            <consortium name="Lawrence Berkeley National Laboratory"/>
            <person name="Harder C.B."/>
            <person name="Miyauchi S."/>
            <person name="Viragh M."/>
            <person name="Kuo A."/>
            <person name="Thoen E."/>
            <person name="Andreopoulos B."/>
            <person name="Lu D."/>
            <person name="Skrede I."/>
            <person name="Drula E."/>
            <person name="Henrissat B."/>
            <person name="Morin E."/>
            <person name="Kohler A."/>
            <person name="Barry K."/>
            <person name="LaButti K."/>
            <person name="Morin E."/>
            <person name="Salamov A."/>
            <person name="Lipzen A."/>
            <person name="Mereny Z."/>
            <person name="Hegedus B."/>
            <person name="Baldrian P."/>
            <person name="Stursova M."/>
            <person name="Weitz H."/>
            <person name="Taylor A."/>
            <person name="Grigoriev I.V."/>
            <person name="Nagy L.G."/>
            <person name="Martin F."/>
            <person name="Kauserud H."/>
        </authorList>
    </citation>
    <scope>NUCLEOTIDE SEQUENCE</scope>
    <source>
        <strain evidence="2">CBHHK182m</strain>
    </source>
</reference>
<evidence type="ECO:0008006" key="4">
    <source>
        <dbReference type="Google" id="ProtNLM"/>
    </source>
</evidence>
<feature type="transmembrane region" description="Helical" evidence="1">
    <location>
        <begin position="13"/>
        <end position="31"/>
    </location>
</feature>
<keyword evidence="3" id="KW-1185">Reference proteome</keyword>
<protein>
    <recommendedName>
        <fullName evidence="4">Ankyrin repeat protein</fullName>
    </recommendedName>
</protein>
<keyword evidence="1" id="KW-0472">Membrane</keyword>
<evidence type="ECO:0000256" key="1">
    <source>
        <dbReference type="SAM" id="Phobius"/>
    </source>
</evidence>
<dbReference type="Gene3D" id="1.25.40.20">
    <property type="entry name" value="Ankyrin repeat-containing domain"/>
    <property type="match status" value="1"/>
</dbReference>
<proteinExistence type="predicted"/>